<gene>
    <name evidence="3" type="ORF">MSPICULIGERA_LOCUS17000</name>
</gene>
<feature type="non-terminal residue" evidence="3">
    <location>
        <position position="1"/>
    </location>
</feature>
<protein>
    <submittedName>
        <fullName evidence="3">Uncharacterized protein</fullName>
    </submittedName>
</protein>
<accession>A0AA36D355</accession>
<evidence type="ECO:0000256" key="2">
    <source>
        <dbReference type="SAM" id="Phobius"/>
    </source>
</evidence>
<feature type="region of interest" description="Disordered" evidence="1">
    <location>
        <begin position="23"/>
        <end position="56"/>
    </location>
</feature>
<keyword evidence="2" id="KW-1133">Transmembrane helix</keyword>
<dbReference type="Proteomes" id="UP001177023">
    <property type="component" value="Unassembled WGS sequence"/>
</dbReference>
<dbReference type="EMBL" id="CATQJA010002654">
    <property type="protein sequence ID" value="CAJ0578759.1"/>
    <property type="molecule type" value="Genomic_DNA"/>
</dbReference>
<keyword evidence="2" id="KW-0472">Membrane</keyword>
<feature type="compositionally biased region" description="Low complexity" evidence="1">
    <location>
        <begin position="39"/>
        <end position="51"/>
    </location>
</feature>
<feature type="transmembrane region" description="Helical" evidence="2">
    <location>
        <begin position="82"/>
        <end position="104"/>
    </location>
</feature>
<evidence type="ECO:0000313" key="4">
    <source>
        <dbReference type="Proteomes" id="UP001177023"/>
    </source>
</evidence>
<keyword evidence="2" id="KW-0812">Transmembrane</keyword>
<sequence length="137" mass="15452">MYSYFGYSPILWPSKHMFRNRGLQSGSRRRLPHPLAKVTATSRPSSASSSPCEQSDACSSMEFTDLEIQQIKDHNQKRVKRVVAVVAISMTIIAIVLVGLSLSFGKKIDLLVEESMEKRHQGRELLGLNVSMHNHRN</sequence>
<keyword evidence="4" id="KW-1185">Reference proteome</keyword>
<evidence type="ECO:0000313" key="3">
    <source>
        <dbReference type="EMBL" id="CAJ0578759.1"/>
    </source>
</evidence>
<comment type="caution">
    <text evidence="3">The sequence shown here is derived from an EMBL/GenBank/DDBJ whole genome shotgun (WGS) entry which is preliminary data.</text>
</comment>
<reference evidence="3" key="1">
    <citation type="submission" date="2023-06" db="EMBL/GenBank/DDBJ databases">
        <authorList>
            <person name="Delattre M."/>
        </authorList>
    </citation>
    <scope>NUCLEOTIDE SEQUENCE</scope>
    <source>
        <strain evidence="3">AF72</strain>
    </source>
</reference>
<dbReference type="AlphaFoldDB" id="A0AA36D355"/>
<name>A0AA36D355_9BILA</name>
<proteinExistence type="predicted"/>
<evidence type="ECO:0000256" key="1">
    <source>
        <dbReference type="SAM" id="MobiDB-lite"/>
    </source>
</evidence>
<organism evidence="3 4">
    <name type="scientific">Mesorhabditis spiculigera</name>
    <dbReference type="NCBI Taxonomy" id="96644"/>
    <lineage>
        <taxon>Eukaryota</taxon>
        <taxon>Metazoa</taxon>
        <taxon>Ecdysozoa</taxon>
        <taxon>Nematoda</taxon>
        <taxon>Chromadorea</taxon>
        <taxon>Rhabditida</taxon>
        <taxon>Rhabditina</taxon>
        <taxon>Rhabditomorpha</taxon>
        <taxon>Rhabditoidea</taxon>
        <taxon>Rhabditidae</taxon>
        <taxon>Mesorhabditinae</taxon>
        <taxon>Mesorhabditis</taxon>
    </lineage>
</organism>